<dbReference type="Pfam" id="PF02525">
    <property type="entry name" value="Flavodoxin_2"/>
    <property type="match status" value="1"/>
</dbReference>
<sequence length="195" mass="22653">MQVFVVYCHPSKKSFTHDMKQEFLKGLSDANHKFVVSDLYEMNFHEEMSEEEYEREAYYSTEIPVADDVMEEQRKIQQSDAIVFIYPVFWTEAPAKLVGWFDRVWTSGFAYNPDPQMNILKKALFLVSAGKTLESLEETGESNAMRIVMLGDRIRNRALEKEMMIFDGTTHWDEAGRNERLAGHLINAYKAGVNF</sequence>
<evidence type="ECO:0000256" key="1">
    <source>
        <dbReference type="ARBA" id="ARBA00006252"/>
    </source>
</evidence>
<dbReference type="GO" id="GO:0005829">
    <property type="term" value="C:cytosol"/>
    <property type="evidence" value="ECO:0007669"/>
    <property type="project" value="TreeGrafter"/>
</dbReference>
<organism evidence="4 5">
    <name type="scientific">Lacrimispora xylanisolvens</name>
    <dbReference type="NCBI Taxonomy" id="384636"/>
    <lineage>
        <taxon>Bacteria</taxon>
        <taxon>Bacillati</taxon>
        <taxon>Bacillota</taxon>
        <taxon>Clostridia</taxon>
        <taxon>Lachnospirales</taxon>
        <taxon>Lachnospiraceae</taxon>
        <taxon>Lacrimispora</taxon>
    </lineage>
</organism>
<comment type="similarity">
    <text evidence="1">Belongs to the NAD(P)H dehydrogenase (quinone) family.</text>
</comment>
<protein>
    <submittedName>
        <fullName evidence="4">NAD(P)H dehydrogenase (Quinone)</fullName>
    </submittedName>
</protein>
<feature type="domain" description="Flavodoxin-like fold" evidence="3">
    <location>
        <begin position="1"/>
        <end position="146"/>
    </location>
</feature>
<dbReference type="EMBL" id="PTJA01000015">
    <property type="protein sequence ID" value="PPK78413.1"/>
    <property type="molecule type" value="Genomic_DNA"/>
</dbReference>
<dbReference type="InterPro" id="IPR029039">
    <property type="entry name" value="Flavoprotein-like_sf"/>
</dbReference>
<dbReference type="PANTHER" id="PTHR10204">
    <property type="entry name" value="NAD P H OXIDOREDUCTASE-RELATED"/>
    <property type="match status" value="1"/>
</dbReference>
<accession>A0A2S6HM29</accession>
<keyword evidence="2" id="KW-0560">Oxidoreductase</keyword>
<dbReference type="InterPro" id="IPR051545">
    <property type="entry name" value="NAD(P)H_dehydrogenase_qn"/>
</dbReference>
<evidence type="ECO:0000313" key="4">
    <source>
        <dbReference type="EMBL" id="PPK78413.1"/>
    </source>
</evidence>
<dbReference type="OrthoDB" id="652200at2"/>
<dbReference type="AlphaFoldDB" id="A0A2S6HM29"/>
<dbReference type="Proteomes" id="UP000237749">
    <property type="component" value="Unassembled WGS sequence"/>
</dbReference>
<evidence type="ECO:0000259" key="3">
    <source>
        <dbReference type="Pfam" id="PF02525"/>
    </source>
</evidence>
<evidence type="ECO:0000256" key="2">
    <source>
        <dbReference type="ARBA" id="ARBA00023002"/>
    </source>
</evidence>
<dbReference type="Gene3D" id="3.40.50.360">
    <property type="match status" value="1"/>
</dbReference>
<dbReference type="InterPro" id="IPR003680">
    <property type="entry name" value="Flavodoxin_fold"/>
</dbReference>
<name>A0A2S6HM29_9FIRM</name>
<evidence type="ECO:0000313" key="5">
    <source>
        <dbReference type="Proteomes" id="UP000237749"/>
    </source>
</evidence>
<comment type="caution">
    <text evidence="4">The sequence shown here is derived from an EMBL/GenBank/DDBJ whole genome shotgun (WGS) entry which is preliminary data.</text>
</comment>
<dbReference type="RefSeq" id="WP_104439150.1">
    <property type="nucleotide sequence ID" value="NZ_PTJA01000015.1"/>
</dbReference>
<dbReference type="PANTHER" id="PTHR10204:SF34">
    <property type="entry name" value="NAD(P)H DEHYDROGENASE [QUINONE] 1 ISOFORM 1"/>
    <property type="match status" value="1"/>
</dbReference>
<reference evidence="4 5" key="1">
    <citation type="submission" date="2018-02" db="EMBL/GenBank/DDBJ databases">
        <title>Genomic Encyclopedia of Archaeal and Bacterial Type Strains, Phase II (KMG-II): from individual species to whole genera.</title>
        <authorList>
            <person name="Goeker M."/>
        </authorList>
    </citation>
    <scope>NUCLEOTIDE SEQUENCE [LARGE SCALE GENOMIC DNA]</scope>
    <source>
        <strain evidence="4 5">DSM 3808</strain>
    </source>
</reference>
<dbReference type="SUPFAM" id="SSF52218">
    <property type="entry name" value="Flavoproteins"/>
    <property type="match status" value="1"/>
</dbReference>
<gene>
    <name evidence="4" type="ORF">BXY41_11587</name>
</gene>
<keyword evidence="5" id="KW-1185">Reference proteome</keyword>
<proteinExistence type="inferred from homology"/>
<dbReference type="GO" id="GO:0003955">
    <property type="term" value="F:NAD(P)H dehydrogenase (quinone) activity"/>
    <property type="evidence" value="ECO:0007669"/>
    <property type="project" value="TreeGrafter"/>
</dbReference>